<reference evidence="1 2" key="1">
    <citation type="journal article" date="2008" name="Nature">
        <title>The genome of the model beetle and pest Tribolium castaneum.</title>
        <authorList>
            <consortium name="Tribolium Genome Sequencing Consortium"/>
            <person name="Richards S."/>
            <person name="Gibbs R.A."/>
            <person name="Weinstock G.M."/>
            <person name="Brown S.J."/>
            <person name="Denell R."/>
            <person name="Beeman R.W."/>
            <person name="Gibbs R."/>
            <person name="Beeman R.W."/>
            <person name="Brown S.J."/>
            <person name="Bucher G."/>
            <person name="Friedrich M."/>
            <person name="Grimmelikhuijzen C.J."/>
            <person name="Klingler M."/>
            <person name="Lorenzen M."/>
            <person name="Richards S."/>
            <person name="Roth S."/>
            <person name="Schroder R."/>
            <person name="Tautz D."/>
            <person name="Zdobnov E.M."/>
            <person name="Muzny D."/>
            <person name="Gibbs R.A."/>
            <person name="Weinstock G.M."/>
            <person name="Attaway T."/>
            <person name="Bell S."/>
            <person name="Buhay C.J."/>
            <person name="Chandrabose M.N."/>
            <person name="Chavez D."/>
            <person name="Clerk-Blankenburg K.P."/>
            <person name="Cree A."/>
            <person name="Dao M."/>
            <person name="Davis C."/>
            <person name="Chacko J."/>
            <person name="Dinh H."/>
            <person name="Dugan-Rocha S."/>
            <person name="Fowler G."/>
            <person name="Garner T.T."/>
            <person name="Garnes J."/>
            <person name="Gnirke A."/>
            <person name="Hawes A."/>
            <person name="Hernandez J."/>
            <person name="Hines S."/>
            <person name="Holder M."/>
            <person name="Hume J."/>
            <person name="Jhangiani S.N."/>
            <person name="Joshi V."/>
            <person name="Khan Z.M."/>
            <person name="Jackson L."/>
            <person name="Kovar C."/>
            <person name="Kowis A."/>
            <person name="Lee S."/>
            <person name="Lewis L.R."/>
            <person name="Margolis J."/>
            <person name="Morgan M."/>
            <person name="Nazareth L.V."/>
            <person name="Nguyen N."/>
            <person name="Okwuonu G."/>
            <person name="Parker D."/>
            <person name="Richards S."/>
            <person name="Ruiz S.J."/>
            <person name="Santibanez J."/>
            <person name="Savard J."/>
            <person name="Scherer S.E."/>
            <person name="Schneider B."/>
            <person name="Sodergren E."/>
            <person name="Tautz D."/>
            <person name="Vattahil S."/>
            <person name="Villasana D."/>
            <person name="White C.S."/>
            <person name="Wright R."/>
            <person name="Park Y."/>
            <person name="Beeman R.W."/>
            <person name="Lord J."/>
            <person name="Oppert B."/>
            <person name="Lorenzen M."/>
            <person name="Brown S."/>
            <person name="Wang L."/>
            <person name="Savard J."/>
            <person name="Tautz D."/>
            <person name="Richards S."/>
            <person name="Weinstock G."/>
            <person name="Gibbs R.A."/>
            <person name="Liu Y."/>
            <person name="Worley K."/>
            <person name="Weinstock G."/>
            <person name="Elsik C.G."/>
            <person name="Reese J.T."/>
            <person name="Elhaik E."/>
            <person name="Landan G."/>
            <person name="Graur D."/>
            <person name="Arensburger P."/>
            <person name="Atkinson P."/>
            <person name="Beeman R.W."/>
            <person name="Beidler J."/>
            <person name="Brown S.J."/>
            <person name="Demuth J.P."/>
            <person name="Drury D.W."/>
            <person name="Du Y.Z."/>
            <person name="Fujiwara H."/>
            <person name="Lorenzen M."/>
            <person name="Maselli V."/>
            <person name="Osanai M."/>
            <person name="Park Y."/>
            <person name="Robertson H.M."/>
            <person name="Tu Z."/>
            <person name="Wang J.J."/>
            <person name="Wang S."/>
            <person name="Richards S."/>
            <person name="Song H."/>
            <person name="Zhang L."/>
            <person name="Sodergren E."/>
            <person name="Werner D."/>
            <person name="Stanke M."/>
            <person name="Morgenstern B."/>
            <person name="Solovyev V."/>
            <person name="Kosarev P."/>
            <person name="Brown G."/>
            <person name="Chen H.C."/>
            <person name="Ermolaeva O."/>
            <person name="Hlavina W."/>
            <person name="Kapustin Y."/>
            <person name="Kiryutin B."/>
            <person name="Kitts P."/>
            <person name="Maglott D."/>
            <person name="Pruitt K."/>
            <person name="Sapojnikov V."/>
            <person name="Souvorov A."/>
            <person name="Mackey A.J."/>
            <person name="Waterhouse R.M."/>
            <person name="Wyder S."/>
            <person name="Zdobnov E.M."/>
            <person name="Zdobnov E.M."/>
            <person name="Wyder S."/>
            <person name="Kriventseva E.V."/>
            <person name="Kadowaki T."/>
            <person name="Bork P."/>
            <person name="Aranda M."/>
            <person name="Bao R."/>
            <person name="Beermann A."/>
            <person name="Berns N."/>
            <person name="Bolognesi R."/>
            <person name="Bonneton F."/>
            <person name="Bopp D."/>
            <person name="Brown S.J."/>
            <person name="Bucher G."/>
            <person name="Butts T."/>
            <person name="Chaumot A."/>
            <person name="Denell R.E."/>
            <person name="Ferrier D.E."/>
            <person name="Friedrich M."/>
            <person name="Gordon C.M."/>
            <person name="Jindra M."/>
            <person name="Klingler M."/>
            <person name="Lan Q."/>
            <person name="Lattorff H.M."/>
            <person name="Laudet V."/>
            <person name="von Levetsow C."/>
            <person name="Liu Z."/>
            <person name="Lutz R."/>
            <person name="Lynch J.A."/>
            <person name="da Fonseca R.N."/>
            <person name="Posnien N."/>
            <person name="Reuter R."/>
            <person name="Roth S."/>
            <person name="Savard J."/>
            <person name="Schinko J.B."/>
            <person name="Schmitt C."/>
            <person name="Schoppmeier M."/>
            <person name="Schroder R."/>
            <person name="Shippy T.D."/>
            <person name="Simonnet F."/>
            <person name="Marques-Souza H."/>
            <person name="Tautz D."/>
            <person name="Tomoyasu Y."/>
            <person name="Trauner J."/>
            <person name="Van der Zee M."/>
            <person name="Vervoort M."/>
            <person name="Wittkopp N."/>
            <person name="Wimmer E.A."/>
            <person name="Yang X."/>
            <person name="Jones A.K."/>
            <person name="Sattelle D.B."/>
            <person name="Ebert P.R."/>
            <person name="Nelson D."/>
            <person name="Scott J.G."/>
            <person name="Beeman R.W."/>
            <person name="Muthukrishnan S."/>
            <person name="Kramer K.J."/>
            <person name="Arakane Y."/>
            <person name="Beeman R.W."/>
            <person name="Zhu Q."/>
            <person name="Hogenkamp D."/>
            <person name="Dixit R."/>
            <person name="Oppert B."/>
            <person name="Jiang H."/>
            <person name="Zou Z."/>
            <person name="Marshall J."/>
            <person name="Elpidina E."/>
            <person name="Vinokurov K."/>
            <person name="Oppert C."/>
            <person name="Zou Z."/>
            <person name="Evans J."/>
            <person name="Lu Z."/>
            <person name="Zhao P."/>
            <person name="Sumathipala N."/>
            <person name="Altincicek B."/>
            <person name="Vilcinskas A."/>
            <person name="Williams M."/>
            <person name="Hultmark D."/>
            <person name="Hetru C."/>
            <person name="Jiang H."/>
            <person name="Grimmelikhuijzen C.J."/>
            <person name="Hauser F."/>
            <person name="Cazzamali G."/>
            <person name="Williamson M."/>
            <person name="Park Y."/>
            <person name="Li B."/>
            <person name="Tanaka Y."/>
            <person name="Predel R."/>
            <person name="Neupert S."/>
            <person name="Schachtner J."/>
            <person name="Verleyen P."/>
            <person name="Raible F."/>
            <person name="Bork P."/>
            <person name="Friedrich M."/>
            <person name="Walden K.K."/>
            <person name="Robertson H.M."/>
            <person name="Angeli S."/>
            <person name="Foret S."/>
            <person name="Bucher G."/>
            <person name="Schuetz S."/>
            <person name="Maleszka R."/>
            <person name="Wimmer E.A."/>
            <person name="Beeman R.W."/>
            <person name="Lorenzen M."/>
            <person name="Tomoyasu Y."/>
            <person name="Miller S.C."/>
            <person name="Grossmann D."/>
            <person name="Bucher G."/>
        </authorList>
    </citation>
    <scope>NUCLEOTIDE SEQUENCE [LARGE SCALE GENOMIC DNA]</scope>
    <source>
        <strain evidence="1 2">Georgia GA2</strain>
    </source>
</reference>
<organism evidence="1 2">
    <name type="scientific">Tribolium castaneum</name>
    <name type="common">Red flour beetle</name>
    <dbReference type="NCBI Taxonomy" id="7070"/>
    <lineage>
        <taxon>Eukaryota</taxon>
        <taxon>Metazoa</taxon>
        <taxon>Ecdysozoa</taxon>
        <taxon>Arthropoda</taxon>
        <taxon>Hexapoda</taxon>
        <taxon>Insecta</taxon>
        <taxon>Pterygota</taxon>
        <taxon>Neoptera</taxon>
        <taxon>Endopterygota</taxon>
        <taxon>Coleoptera</taxon>
        <taxon>Polyphaga</taxon>
        <taxon>Cucujiformia</taxon>
        <taxon>Tenebrionidae</taxon>
        <taxon>Tenebrionidae incertae sedis</taxon>
        <taxon>Tribolium</taxon>
    </lineage>
</organism>
<reference evidence="1 2" key="2">
    <citation type="journal article" date="2010" name="Nucleic Acids Res.">
        <title>BeetleBase in 2010: revisions to provide comprehensive genomic information for Tribolium castaneum.</title>
        <authorList>
            <person name="Kim H.S."/>
            <person name="Murphy T."/>
            <person name="Xia J."/>
            <person name="Caragea D."/>
            <person name="Park Y."/>
            <person name="Beeman R.W."/>
            <person name="Lorenzen M.D."/>
            <person name="Butcher S."/>
            <person name="Manak J.R."/>
            <person name="Brown S.J."/>
        </authorList>
    </citation>
    <scope>GENOME REANNOTATION</scope>
    <source>
        <strain evidence="1 2">Georgia GA2</strain>
    </source>
</reference>
<proteinExistence type="predicted"/>
<evidence type="ECO:0000313" key="2">
    <source>
        <dbReference type="Proteomes" id="UP000007266"/>
    </source>
</evidence>
<sequence length="51" mass="5387">MIVSPLEIHLVVSRIPPFVMGRPTLGPGKTSFCTVSFEAALLSGVHGKPLV</sequence>
<evidence type="ECO:0000313" key="1">
    <source>
        <dbReference type="EMBL" id="KYB29392.1"/>
    </source>
</evidence>
<dbReference type="AlphaFoldDB" id="A0A139WN81"/>
<accession>A0A139WN81</accession>
<name>A0A139WN81_TRICA</name>
<dbReference type="InParanoid" id="A0A139WN81"/>
<dbReference type="EMBL" id="KQ971312">
    <property type="protein sequence ID" value="KYB29392.1"/>
    <property type="molecule type" value="Genomic_DNA"/>
</dbReference>
<keyword evidence="2" id="KW-1185">Reference proteome</keyword>
<dbReference type="Proteomes" id="UP000007266">
    <property type="component" value="Linkage group 2"/>
</dbReference>
<gene>
    <name evidence="1" type="primary">AUGUSTUS-3.0.2_32235</name>
    <name evidence="1" type="ORF">TcasGA2_TC032235</name>
</gene>
<protein>
    <submittedName>
        <fullName evidence="1">Uncharacterized protein</fullName>
    </submittedName>
</protein>